<dbReference type="SUPFAM" id="SSF53474">
    <property type="entry name" value="alpha/beta-Hydrolases"/>
    <property type="match status" value="1"/>
</dbReference>
<evidence type="ECO:0008006" key="2">
    <source>
        <dbReference type="Google" id="ProtNLM"/>
    </source>
</evidence>
<sequence length="232" mass="25792">TMIMASFGRVWRRSPSYRHRHVTTTAPSSSPLVIDPPSHHSSLIFLHDAHDDPETYRSLFTLLADLRRRIRVVLPTAPIDDHSGSRSWSKFDPTANICQPDPESISIITDLIRSESQFCPSVYLAGYGEGAGMALHMGFGMEADPAIKGVVSLCTSSLPDSRSSSNTDLLAFHGGLDAFITEDVARKWYSSRPNTSLVIDPAIGFKFTHEMFIHICDWINDRSSRSDTAYHP</sequence>
<dbReference type="InterPro" id="IPR029058">
    <property type="entry name" value="AB_hydrolase_fold"/>
</dbReference>
<organism evidence="1">
    <name type="scientific">Spongospora subterranea</name>
    <dbReference type="NCBI Taxonomy" id="70186"/>
    <lineage>
        <taxon>Eukaryota</taxon>
        <taxon>Sar</taxon>
        <taxon>Rhizaria</taxon>
        <taxon>Endomyxa</taxon>
        <taxon>Phytomyxea</taxon>
        <taxon>Plasmodiophorida</taxon>
        <taxon>Plasmodiophoridae</taxon>
        <taxon>Spongospora</taxon>
    </lineage>
</organism>
<accession>A0A0H5RCE9</accession>
<proteinExistence type="predicted"/>
<feature type="non-terminal residue" evidence="1">
    <location>
        <position position="1"/>
    </location>
</feature>
<reference evidence="1" key="1">
    <citation type="submission" date="2015-04" db="EMBL/GenBank/DDBJ databases">
        <title>The genome sequence of the plant pathogenic Rhizarian Plasmodiophora brassicae reveals insights in its biotrophic life cycle and the origin of chitin synthesis.</title>
        <authorList>
            <person name="Schwelm A."/>
            <person name="Fogelqvist J."/>
            <person name="Knaust A."/>
            <person name="Julke S."/>
            <person name="Lilja T."/>
            <person name="Dhandapani V."/>
            <person name="Bonilla-Rosso G."/>
            <person name="Karlsson M."/>
            <person name="Shevchenko A."/>
            <person name="Choi S.R."/>
            <person name="Kim H.G."/>
            <person name="Park J.Y."/>
            <person name="Lim Y.P."/>
            <person name="Ludwig-Muller J."/>
            <person name="Dixelius C."/>
        </authorList>
    </citation>
    <scope>NUCLEOTIDE SEQUENCE</scope>
    <source>
        <tissue evidence="1">Potato root galls</tissue>
    </source>
</reference>
<dbReference type="Gene3D" id="3.40.50.1820">
    <property type="entry name" value="alpha/beta hydrolase"/>
    <property type="match status" value="1"/>
</dbReference>
<evidence type="ECO:0000313" key="1">
    <source>
        <dbReference type="EMBL" id="CRZ11426.1"/>
    </source>
</evidence>
<name>A0A0H5RCE9_9EUKA</name>
<dbReference type="AlphaFoldDB" id="A0A0H5RCE9"/>
<dbReference type="EMBL" id="HACM01010984">
    <property type="protein sequence ID" value="CRZ11426.1"/>
    <property type="molecule type" value="Transcribed_RNA"/>
</dbReference>
<protein>
    <recommendedName>
        <fullName evidence="2">Phospholipase/carboxylesterase/thioesterase domain-containing protein</fullName>
    </recommendedName>
</protein>